<dbReference type="RefSeq" id="WP_132154310.1">
    <property type="nucleotide sequence ID" value="NZ_SLWR01000011.1"/>
</dbReference>
<gene>
    <name evidence="2" type="ORF">EV646_111224</name>
</gene>
<dbReference type="InterPro" id="IPR011473">
    <property type="entry name" value="DUF1579"/>
</dbReference>
<reference evidence="2 3" key="1">
    <citation type="journal article" date="2015" name="Stand. Genomic Sci.">
        <title>Genomic Encyclopedia of Bacterial and Archaeal Type Strains, Phase III: the genomes of soil and plant-associated and newly described type strains.</title>
        <authorList>
            <person name="Whitman W.B."/>
            <person name="Woyke T."/>
            <person name="Klenk H.P."/>
            <person name="Zhou Y."/>
            <person name="Lilburn T.G."/>
            <person name="Beck B.J."/>
            <person name="De Vos P."/>
            <person name="Vandamme P."/>
            <person name="Eisen J.A."/>
            <person name="Garrity G."/>
            <person name="Hugenholtz P."/>
            <person name="Kyrpides N.C."/>
        </authorList>
    </citation>
    <scope>NUCLEOTIDE SEQUENCE [LARGE SCALE GENOMIC DNA]</scope>
    <source>
        <strain evidence="2 3">VKM Ac-2541</strain>
    </source>
</reference>
<protein>
    <submittedName>
        <fullName evidence="2">Uncharacterized protein DUF1579</fullName>
    </submittedName>
</protein>
<name>A0A4R2IIC3_9ACTN</name>
<dbReference type="AlphaFoldDB" id="A0A4R2IIC3"/>
<dbReference type="EMBL" id="SLWR01000011">
    <property type="protein sequence ID" value="TCO44032.1"/>
    <property type="molecule type" value="Genomic_DNA"/>
</dbReference>
<organism evidence="2 3">
    <name type="scientific">Kribbella antiqua</name>
    <dbReference type="NCBI Taxonomy" id="2512217"/>
    <lineage>
        <taxon>Bacteria</taxon>
        <taxon>Bacillati</taxon>
        <taxon>Actinomycetota</taxon>
        <taxon>Actinomycetes</taxon>
        <taxon>Propionibacteriales</taxon>
        <taxon>Kribbellaceae</taxon>
        <taxon>Kribbella</taxon>
    </lineage>
</organism>
<dbReference type="Proteomes" id="UP000295573">
    <property type="component" value="Unassembled WGS sequence"/>
</dbReference>
<evidence type="ECO:0000256" key="1">
    <source>
        <dbReference type="SAM" id="MobiDB-lite"/>
    </source>
</evidence>
<keyword evidence="3" id="KW-1185">Reference proteome</keyword>
<sequence>MTDTIAMPLRAGAEMTALARFHRDVTWTGTIEAGALGPDSPAMTATGGGVHRVIQDGLWIVGDYWQDQFLADGTFVLRWQLHWVAGWDPQAKEYRAAIADNYGHTEILRGQIDGDLLTFQTIGRKPVRIRLFWHLVDDTTMTWRNEASINSGPFQLVERYVCSTVSPPTGSGGGTGAHQDAGREASGPPATR</sequence>
<evidence type="ECO:0000313" key="2">
    <source>
        <dbReference type="EMBL" id="TCO44032.1"/>
    </source>
</evidence>
<evidence type="ECO:0000313" key="3">
    <source>
        <dbReference type="Proteomes" id="UP000295573"/>
    </source>
</evidence>
<accession>A0A4R2IIC3</accession>
<proteinExistence type="predicted"/>
<comment type="caution">
    <text evidence="2">The sequence shown here is derived from an EMBL/GenBank/DDBJ whole genome shotgun (WGS) entry which is preliminary data.</text>
</comment>
<dbReference type="OrthoDB" id="3824160at2"/>
<dbReference type="Pfam" id="PF07617">
    <property type="entry name" value="DUF1579"/>
    <property type="match status" value="1"/>
</dbReference>
<feature type="region of interest" description="Disordered" evidence="1">
    <location>
        <begin position="167"/>
        <end position="192"/>
    </location>
</feature>